<evidence type="ECO:0000256" key="2">
    <source>
        <dbReference type="SAM" id="MobiDB-lite"/>
    </source>
</evidence>
<protein>
    <recommendedName>
        <fullName evidence="3">Plastocyanin-like domain-containing protein</fullName>
    </recommendedName>
</protein>
<dbReference type="EMBL" id="BOMN01000018">
    <property type="protein sequence ID" value="GIE18329.1"/>
    <property type="molecule type" value="Genomic_DNA"/>
</dbReference>
<dbReference type="Proteomes" id="UP000603200">
    <property type="component" value="Unassembled WGS sequence"/>
</dbReference>
<feature type="region of interest" description="Disordered" evidence="2">
    <location>
        <begin position="1232"/>
        <end position="1258"/>
    </location>
</feature>
<name>A0ABQ3ZII5_9ACTN</name>
<sequence length="1505" mass="167179">MQFPIVYTNDGDHDRDGLLFTLRAYEPLLRFARERWEDDDGFLPRMHERAQWMQLVVDGLWRHERMLERPSPATPAATRNFQATADEVGAALDRLTGGLITRIDPDPAVRASWAELYRDALATTRVMIGERLAKLEAGDHVEFQRLAHESGLSVKRVRRLLLNDHREDIAGLAERTPAYDRFNPLRPIPVVRPLVLRASLGQHVDVRFENQVRDRAVGMHLQGDLSGSVQENDGAAVGRNNPSTVRPDERRTYRWHASREGVWPVNDLGDVRGTERGTNMHGLFGAFVVEPAGATWTDPETGELLTGTHYADGPYVDVIMPGDVVTDDYIDLHVDGDPHSHREFTVFIHDEPEVHSGQHLVGEHTVMPLSYRAEPMPNRLPHKMRRYAEQTLDRPLPPVGEVDFSAVRIEIDEELTEVFHIGRTHDGEFLEIVAGEEQHHSSWLFNDPVTPIFRAYKGDPARVRLVHAGVKETHVFHLHVHQWRADPRDGAQPGEARGSQLLDSITIGPQTGVTIDPLYGSGSRQHAPGDVIWHCHLYPHFHHGMWGLWRSFDRLVDGIAVTAYPDGTPVHPLRPLPGREPDPRDDLHPGFPWFMDATFPRKSPPPPAIVPEFLGGRRRLLGMPLHSAKELAAFAPGVVANPRPGALFVDLDGDAAVWNARAGLPAPRVISYDVRVSADEVSYNNRGWKDANGHHYQIVRVAVDGEEQEPPAERIEAFYPRANHGDVVELRMINDLTPIPADAFDLPTPPVECGLHVHLVKFDVLTADGSSTGFNYLSGASCRAAVAAVPDDAENLPVNAGLHRWVVDEEFGPCFFHDHLLANYRQKHGLFAALIAEPHGSRWLLPDQETIAWSGPQAVVLPPVDSGIAPYREACLAVADFVPLVDEHGEPLNPPGELSGDDDPGTMAVNFRSSPLTFRGDDPSQWFSSSGTPGLPDEEEEEDPAEGDPAEGDPAEGDPADKDPADEDPAEDREKVEAAAETGDPETELIRTYAGERLRIRIIQGSHEEQHSFVTHGLRWRREWHDGRSALVNQQTIGISEAFTLELDDYGMGDHLWHFAAMDDLWLGCWGLVRALTPHPSTLLELPPLPGTPRDGTLPARPTGGAGVREYVVRARRVEHEYDGRHLTDPWGLIYEEADGWESDEEGFRRAVGVRVTKEPLILRARRGEWVKVTLINEVIGEDGPLLPDFGVEPEPPRLPLDEQQRTVSPRVSLHPALLRYDVVSDDGAFVGNNHDGTVASRPPGDGQHGAEPADPEAPGRVVLRDRTARHDHRAENWRTYWWWADDGLAPASHTQGPGQVCYLQDMADVRNHRHHGLIGALVVEPGDVTPTDPHTGLERWTGGNALLRDRHGRVVANEQVLLVQDGLRHFVAGNPDLPVRDIVPDDDPEDSGQKGVSYGSALAHPRDVLSREDPPTPIWHAEVGQTLWLRVVGACDKPRNHTFTVHGMAWEVAPGLAEGSFSGLTAGVARTLVMKARHRGDHAYRSGAFRWAVENGVWGIIRVR</sequence>
<feature type="region of interest" description="Disordered" evidence="2">
    <location>
        <begin position="1379"/>
        <end position="1400"/>
    </location>
</feature>
<evidence type="ECO:0000256" key="1">
    <source>
        <dbReference type="ARBA" id="ARBA00022723"/>
    </source>
</evidence>
<feature type="compositionally biased region" description="Acidic residues" evidence="2">
    <location>
        <begin position="936"/>
        <end position="971"/>
    </location>
</feature>
<dbReference type="SUPFAM" id="SSF49503">
    <property type="entry name" value="Cupredoxins"/>
    <property type="match status" value="5"/>
</dbReference>
<dbReference type="InterPro" id="IPR008972">
    <property type="entry name" value="Cupredoxin"/>
</dbReference>
<accession>A0ABQ3ZII5</accession>
<dbReference type="InterPro" id="IPR011706">
    <property type="entry name" value="Cu-oxidase_C"/>
</dbReference>
<feature type="domain" description="Plastocyanin-like" evidence="3">
    <location>
        <begin position="448"/>
        <end position="547"/>
    </location>
</feature>
<proteinExistence type="predicted"/>
<organism evidence="4 5">
    <name type="scientific">Winogradskya humida</name>
    <dbReference type="NCBI Taxonomy" id="113566"/>
    <lineage>
        <taxon>Bacteria</taxon>
        <taxon>Bacillati</taxon>
        <taxon>Actinomycetota</taxon>
        <taxon>Actinomycetes</taxon>
        <taxon>Micromonosporales</taxon>
        <taxon>Micromonosporaceae</taxon>
        <taxon>Winogradskya</taxon>
    </lineage>
</organism>
<evidence type="ECO:0000259" key="3">
    <source>
        <dbReference type="Pfam" id="PF07731"/>
    </source>
</evidence>
<gene>
    <name evidence="4" type="ORF">Ahu01nite_014310</name>
</gene>
<keyword evidence="1" id="KW-0479">Metal-binding</keyword>
<dbReference type="Pfam" id="PF07731">
    <property type="entry name" value="Cu-oxidase_2"/>
    <property type="match status" value="1"/>
</dbReference>
<feature type="region of interest" description="Disordered" evidence="2">
    <location>
        <begin position="887"/>
        <end position="989"/>
    </location>
</feature>
<dbReference type="PROSITE" id="PS00080">
    <property type="entry name" value="MULTICOPPER_OXIDASE2"/>
    <property type="match status" value="1"/>
</dbReference>
<dbReference type="Gene3D" id="2.60.40.420">
    <property type="entry name" value="Cupredoxins - blue copper proteins"/>
    <property type="match status" value="6"/>
</dbReference>
<comment type="caution">
    <text evidence="4">The sequence shown here is derived from an EMBL/GenBank/DDBJ whole genome shotgun (WGS) entry which is preliminary data.</text>
</comment>
<evidence type="ECO:0000313" key="4">
    <source>
        <dbReference type="EMBL" id="GIE18329.1"/>
    </source>
</evidence>
<dbReference type="InterPro" id="IPR002355">
    <property type="entry name" value="Cu_oxidase_Cu_BS"/>
</dbReference>
<reference evidence="4 5" key="1">
    <citation type="submission" date="2021-01" db="EMBL/GenBank/DDBJ databases">
        <title>Whole genome shotgun sequence of Actinoplanes humidus NBRC 14915.</title>
        <authorList>
            <person name="Komaki H."/>
            <person name="Tamura T."/>
        </authorList>
    </citation>
    <scope>NUCLEOTIDE SEQUENCE [LARGE SCALE GENOMIC DNA]</scope>
    <source>
        <strain evidence="4 5">NBRC 14915</strain>
    </source>
</reference>
<keyword evidence="5" id="KW-1185">Reference proteome</keyword>
<feature type="region of interest" description="Disordered" evidence="2">
    <location>
        <begin position="226"/>
        <end position="248"/>
    </location>
</feature>
<evidence type="ECO:0000313" key="5">
    <source>
        <dbReference type="Proteomes" id="UP000603200"/>
    </source>
</evidence>